<dbReference type="AlphaFoldDB" id="A0AAX6IK70"/>
<accession>A0AAX6IK70</accession>
<proteinExistence type="predicted"/>
<reference evidence="1" key="2">
    <citation type="submission" date="2023-04" db="EMBL/GenBank/DDBJ databases">
        <authorList>
            <person name="Bruccoleri R.E."/>
            <person name="Oakeley E.J."/>
            <person name="Faust A.-M."/>
            <person name="Dessus-Babus S."/>
            <person name="Altorfer M."/>
            <person name="Burckhardt D."/>
            <person name="Oertli M."/>
            <person name="Naumann U."/>
            <person name="Petersen F."/>
            <person name="Wong J."/>
        </authorList>
    </citation>
    <scope>NUCLEOTIDE SEQUENCE</scope>
    <source>
        <strain evidence="1">GSM-AAB239-AS_SAM_17_03QT</strain>
        <tissue evidence="1">Leaf</tissue>
    </source>
</reference>
<evidence type="ECO:0000313" key="2">
    <source>
        <dbReference type="Proteomes" id="UP001140949"/>
    </source>
</evidence>
<comment type="caution">
    <text evidence="1">The sequence shown here is derived from an EMBL/GenBank/DDBJ whole genome shotgun (WGS) entry which is preliminary data.</text>
</comment>
<gene>
    <name evidence="1" type="ORF">M6B38_113495</name>
</gene>
<protein>
    <submittedName>
        <fullName evidence="1">Nucleolar protein 5-1</fullName>
    </submittedName>
</protein>
<sequence>MSISRPVALNDESGRIRTRSFMRTPISDIIVIDFYMYVLSFPILDSVNMSICFQDNTKMCVCDQLKTCLFRVTQKNEFGIMSALGDTRLIDHLNRE</sequence>
<dbReference type="EMBL" id="JANAVB010000400">
    <property type="protein sequence ID" value="KAJ6853649.1"/>
    <property type="molecule type" value="Genomic_DNA"/>
</dbReference>
<reference evidence="1" key="1">
    <citation type="journal article" date="2023" name="GigaByte">
        <title>Genome assembly of the bearded iris, Iris pallida Lam.</title>
        <authorList>
            <person name="Bruccoleri R.E."/>
            <person name="Oakeley E.J."/>
            <person name="Faust A.M.E."/>
            <person name="Altorfer M."/>
            <person name="Dessus-Babus S."/>
            <person name="Burckhardt D."/>
            <person name="Oertli M."/>
            <person name="Naumann U."/>
            <person name="Petersen F."/>
            <person name="Wong J."/>
        </authorList>
    </citation>
    <scope>NUCLEOTIDE SEQUENCE</scope>
    <source>
        <strain evidence="1">GSM-AAB239-AS_SAM_17_03QT</strain>
    </source>
</reference>
<name>A0AAX6IK70_IRIPA</name>
<dbReference type="Proteomes" id="UP001140949">
    <property type="component" value="Unassembled WGS sequence"/>
</dbReference>
<evidence type="ECO:0000313" key="1">
    <source>
        <dbReference type="EMBL" id="KAJ6853649.1"/>
    </source>
</evidence>
<organism evidence="1 2">
    <name type="scientific">Iris pallida</name>
    <name type="common">Sweet iris</name>
    <dbReference type="NCBI Taxonomy" id="29817"/>
    <lineage>
        <taxon>Eukaryota</taxon>
        <taxon>Viridiplantae</taxon>
        <taxon>Streptophyta</taxon>
        <taxon>Embryophyta</taxon>
        <taxon>Tracheophyta</taxon>
        <taxon>Spermatophyta</taxon>
        <taxon>Magnoliopsida</taxon>
        <taxon>Liliopsida</taxon>
        <taxon>Asparagales</taxon>
        <taxon>Iridaceae</taxon>
        <taxon>Iridoideae</taxon>
        <taxon>Irideae</taxon>
        <taxon>Iris</taxon>
    </lineage>
</organism>
<keyword evidence="2" id="KW-1185">Reference proteome</keyword>